<dbReference type="AlphaFoldDB" id="A0A4Y8WEM2"/>
<gene>
    <name evidence="8" type="ORF">ELS82_13910</name>
</gene>
<comment type="catalytic activity">
    <reaction evidence="6">
        <text>adenosine(37) in tRNA1(Val) + S-adenosyl-L-methionine = N(6)-methyladenosine(37) in tRNA1(Val) + S-adenosyl-L-homocysteine + H(+)</text>
        <dbReference type="Rhea" id="RHEA:43160"/>
        <dbReference type="Rhea" id="RHEA-COMP:10369"/>
        <dbReference type="Rhea" id="RHEA-COMP:10370"/>
        <dbReference type="ChEBI" id="CHEBI:15378"/>
        <dbReference type="ChEBI" id="CHEBI:57856"/>
        <dbReference type="ChEBI" id="CHEBI:59789"/>
        <dbReference type="ChEBI" id="CHEBI:74411"/>
        <dbReference type="ChEBI" id="CHEBI:74449"/>
        <dbReference type="EC" id="2.1.1.223"/>
    </reaction>
</comment>
<dbReference type="InterPro" id="IPR022882">
    <property type="entry name" value="tRNA_adenine-N6_MeTrfase"/>
</dbReference>
<dbReference type="PANTHER" id="PTHR47739">
    <property type="entry name" value="TRNA1(VAL) (ADENINE(37)-N6)-METHYLTRANSFERASE"/>
    <property type="match status" value="1"/>
</dbReference>
<dbReference type="InterPro" id="IPR029063">
    <property type="entry name" value="SAM-dependent_MTases_sf"/>
</dbReference>
<evidence type="ECO:0000313" key="9">
    <source>
        <dbReference type="Proteomes" id="UP000297753"/>
    </source>
</evidence>
<dbReference type="GO" id="GO:0008033">
    <property type="term" value="P:tRNA processing"/>
    <property type="evidence" value="ECO:0007669"/>
    <property type="project" value="UniProtKB-UniRule"/>
</dbReference>
<protein>
    <recommendedName>
        <fullName evidence="6">tRNA1(Val) (adenine(37)-N6)-methyltransferase</fullName>
        <ecNumber evidence="6">2.1.1.223</ecNumber>
    </recommendedName>
    <alternativeName>
        <fullName evidence="6">tRNA m6A37 methyltransferase</fullName>
    </alternativeName>
</protein>
<dbReference type="GO" id="GO:0003676">
    <property type="term" value="F:nucleic acid binding"/>
    <property type="evidence" value="ECO:0007669"/>
    <property type="project" value="InterPro"/>
</dbReference>
<keyword evidence="5 6" id="KW-0819">tRNA processing</keyword>
<dbReference type="InterPro" id="IPR050210">
    <property type="entry name" value="tRNA_Adenine-N(6)_MTase"/>
</dbReference>
<name>A0A4Y8WEM2_9VIBR</name>
<reference evidence="8 9" key="1">
    <citation type="submission" date="2019-01" db="EMBL/GenBank/DDBJ databases">
        <title>Vibrio BEI176 sp. nov, a marine bacterium isolated from China: eastern marignal seas.</title>
        <authorList>
            <person name="Li B."/>
        </authorList>
    </citation>
    <scope>NUCLEOTIDE SEQUENCE [LARGE SCALE GENOMIC DNA]</scope>
    <source>
        <strain evidence="8 9">BEI176</strain>
    </source>
</reference>
<dbReference type="EC" id="2.1.1.223" evidence="6"/>
<evidence type="ECO:0000256" key="3">
    <source>
        <dbReference type="ARBA" id="ARBA00022679"/>
    </source>
</evidence>
<dbReference type="Gene3D" id="3.40.50.150">
    <property type="entry name" value="Vaccinia Virus protein VP39"/>
    <property type="match status" value="1"/>
</dbReference>
<keyword evidence="9" id="KW-1185">Reference proteome</keyword>
<comment type="subcellular location">
    <subcellularLocation>
        <location evidence="6">Cytoplasm</location>
    </subcellularLocation>
</comment>
<dbReference type="InterPro" id="IPR002052">
    <property type="entry name" value="DNA_methylase_N6_adenine_CS"/>
</dbReference>
<evidence type="ECO:0000256" key="4">
    <source>
        <dbReference type="ARBA" id="ARBA00022691"/>
    </source>
</evidence>
<dbReference type="CDD" id="cd02440">
    <property type="entry name" value="AdoMet_MTases"/>
    <property type="match status" value="1"/>
</dbReference>
<evidence type="ECO:0000256" key="2">
    <source>
        <dbReference type="ARBA" id="ARBA00022603"/>
    </source>
</evidence>
<comment type="similarity">
    <text evidence="6">Belongs to the methyltransferase superfamily. tRNA (adenine-N(6)-)-methyltransferase family.</text>
</comment>
<evidence type="ECO:0000256" key="1">
    <source>
        <dbReference type="ARBA" id="ARBA00022490"/>
    </source>
</evidence>
<keyword evidence="4 6" id="KW-0949">S-adenosyl-L-methionine</keyword>
<dbReference type="HAMAP" id="MF_01872">
    <property type="entry name" value="tRNA_methyltr_YfiC"/>
    <property type="match status" value="1"/>
</dbReference>
<evidence type="ECO:0000256" key="6">
    <source>
        <dbReference type="HAMAP-Rule" id="MF_01872"/>
    </source>
</evidence>
<keyword evidence="2 6" id="KW-0489">Methyltransferase</keyword>
<dbReference type="Pfam" id="PF05175">
    <property type="entry name" value="MTS"/>
    <property type="match status" value="1"/>
</dbReference>
<sequence>MPVSTDGVLLGAWAELENPKTLLDIGTGTGLLSLMSAQRKLSLRIDAIEIDNHAVEAAQYNFTHSPWHDRIELHCGDVLTYSFDSTFDCIICNPPYFNSGEQAQNISRATARHTTSLSHQDLLKRCWDLLTDHGYASFVLPKVEGDIFIALAKQQGWSLQRLCQVKPTERKEVSRLLIQLGKVSIPVVHSALTIHDNGGYSSDFVQLTKAFYLKM</sequence>
<dbReference type="GO" id="GO:0005737">
    <property type="term" value="C:cytoplasm"/>
    <property type="evidence" value="ECO:0007669"/>
    <property type="project" value="UniProtKB-SubCell"/>
</dbReference>
<comment type="function">
    <text evidence="6">Specifically methylates the adenine in position 37 of tRNA(1)(Val) (anticodon cmo5UAC).</text>
</comment>
<proteinExistence type="inferred from homology"/>
<evidence type="ECO:0000313" key="8">
    <source>
        <dbReference type="EMBL" id="TFH91073.1"/>
    </source>
</evidence>
<dbReference type="OrthoDB" id="5383291at2"/>
<keyword evidence="1 6" id="KW-0963">Cytoplasm</keyword>
<dbReference type="PANTHER" id="PTHR47739:SF1">
    <property type="entry name" value="TRNA1(VAL) (ADENINE(37)-N6)-METHYLTRANSFERASE"/>
    <property type="match status" value="1"/>
</dbReference>
<accession>A0A4Y8WEM2</accession>
<evidence type="ECO:0000256" key="5">
    <source>
        <dbReference type="ARBA" id="ARBA00022694"/>
    </source>
</evidence>
<dbReference type="PROSITE" id="PS01131">
    <property type="entry name" value="RRNA_A_DIMETH"/>
    <property type="match status" value="1"/>
</dbReference>
<dbReference type="Proteomes" id="UP000297753">
    <property type="component" value="Unassembled WGS sequence"/>
</dbReference>
<dbReference type="PROSITE" id="PS00092">
    <property type="entry name" value="N6_MTASE"/>
    <property type="match status" value="1"/>
</dbReference>
<organism evidence="8 9">
    <name type="scientific">Vibrio ouci</name>
    <dbReference type="NCBI Taxonomy" id="2499078"/>
    <lineage>
        <taxon>Bacteria</taxon>
        <taxon>Pseudomonadati</taxon>
        <taxon>Pseudomonadota</taxon>
        <taxon>Gammaproteobacteria</taxon>
        <taxon>Vibrionales</taxon>
        <taxon>Vibrionaceae</taxon>
        <taxon>Vibrio</taxon>
    </lineage>
</organism>
<dbReference type="EMBL" id="SATR01000020">
    <property type="protein sequence ID" value="TFH91073.1"/>
    <property type="molecule type" value="Genomic_DNA"/>
</dbReference>
<evidence type="ECO:0000259" key="7">
    <source>
        <dbReference type="Pfam" id="PF05175"/>
    </source>
</evidence>
<dbReference type="SUPFAM" id="SSF53335">
    <property type="entry name" value="S-adenosyl-L-methionine-dependent methyltransferases"/>
    <property type="match status" value="1"/>
</dbReference>
<feature type="domain" description="Methyltransferase small" evidence="7">
    <location>
        <begin position="19"/>
        <end position="108"/>
    </location>
</feature>
<dbReference type="InterPro" id="IPR007848">
    <property type="entry name" value="Small_mtfrase_dom"/>
</dbReference>
<dbReference type="GO" id="GO:0000179">
    <property type="term" value="F:rRNA (adenine-N6,N6-)-dimethyltransferase activity"/>
    <property type="evidence" value="ECO:0007669"/>
    <property type="project" value="InterPro"/>
</dbReference>
<keyword evidence="3 6" id="KW-0808">Transferase</keyword>
<dbReference type="InterPro" id="IPR020596">
    <property type="entry name" value="rRNA_Ade_Mease_Trfase_CS"/>
</dbReference>
<dbReference type="GO" id="GO:0016430">
    <property type="term" value="F:tRNA (adenine-N6)-methyltransferase activity"/>
    <property type="evidence" value="ECO:0007669"/>
    <property type="project" value="UniProtKB-UniRule"/>
</dbReference>
<comment type="caution">
    <text evidence="8">The sequence shown here is derived from an EMBL/GenBank/DDBJ whole genome shotgun (WGS) entry which is preliminary data.</text>
</comment>